<evidence type="ECO:0000256" key="8">
    <source>
        <dbReference type="ARBA" id="ARBA00022842"/>
    </source>
</evidence>
<dbReference type="GO" id="GO:0008441">
    <property type="term" value="F:3'(2'),5'-bisphosphate nucleotidase activity"/>
    <property type="evidence" value="ECO:0007669"/>
    <property type="project" value="UniProtKB-EC"/>
</dbReference>
<keyword evidence="6 17" id="KW-0479">Metal-binding</keyword>
<dbReference type="EMBL" id="FN648774">
    <property type="protein sequence ID" value="CBN74867.1"/>
    <property type="molecule type" value="Genomic_DNA"/>
</dbReference>
<dbReference type="PRINTS" id="PR00377">
    <property type="entry name" value="IMPHPHTASES"/>
</dbReference>
<dbReference type="Pfam" id="PF00459">
    <property type="entry name" value="Inositol_P"/>
    <property type="match status" value="1"/>
</dbReference>
<evidence type="ECO:0000256" key="15">
    <source>
        <dbReference type="ARBA" id="ARBA00044544"/>
    </source>
</evidence>
<evidence type="ECO:0000256" key="12">
    <source>
        <dbReference type="ARBA" id="ARBA00044465"/>
    </source>
</evidence>
<dbReference type="Gene3D" id="3.30.540.10">
    <property type="entry name" value="Fructose-1,6-Bisphosphatase, subunit A, domain 1"/>
    <property type="match status" value="1"/>
</dbReference>
<dbReference type="InterPro" id="IPR000760">
    <property type="entry name" value="Inositol_monophosphatase-like"/>
</dbReference>
<evidence type="ECO:0000256" key="7">
    <source>
        <dbReference type="ARBA" id="ARBA00022801"/>
    </source>
</evidence>
<dbReference type="InParanoid" id="D8LPX5"/>
<feature type="binding site" evidence="17">
    <location>
        <position position="73"/>
    </location>
    <ligand>
        <name>Mg(2+)</name>
        <dbReference type="ChEBI" id="CHEBI:18420"/>
        <label>1</label>
        <note>catalytic</note>
    </ligand>
</feature>
<comment type="similarity">
    <text evidence="1">Belongs to the inositol monophosphatase superfamily. CysQ family.</text>
</comment>
<dbReference type="InterPro" id="IPR020583">
    <property type="entry name" value="Inositol_monoP_metal-BS"/>
</dbReference>
<evidence type="ECO:0000256" key="1">
    <source>
        <dbReference type="ARBA" id="ARBA00005289"/>
    </source>
</evidence>
<dbReference type="eggNOG" id="KOG1528">
    <property type="taxonomic scope" value="Eukaryota"/>
</dbReference>
<evidence type="ECO:0000256" key="9">
    <source>
        <dbReference type="ARBA" id="ARBA00023136"/>
    </source>
</evidence>
<dbReference type="InterPro" id="IPR006240">
    <property type="entry name" value="CysQ"/>
</dbReference>
<comment type="cofactor">
    <cofactor evidence="17">
        <name>Mg(2+)</name>
        <dbReference type="ChEBI" id="CHEBI:18420"/>
    </cofactor>
</comment>
<keyword evidence="8 17" id="KW-0460">Magnesium</keyword>
<dbReference type="EC" id="3.1.3.7" evidence="2"/>
<keyword evidence="4" id="KW-0997">Cell inner membrane</keyword>
<dbReference type="PROSITE" id="PS00629">
    <property type="entry name" value="IMP_1"/>
    <property type="match status" value="1"/>
</dbReference>
<dbReference type="GO" id="GO:0006790">
    <property type="term" value="P:sulfur compound metabolic process"/>
    <property type="evidence" value="ECO:0007669"/>
    <property type="project" value="InterPro"/>
</dbReference>
<comment type="catalytic activity">
    <reaction evidence="13">
        <text>1D-myo-inositol 1,4-bisphosphate + H2O = 1D-myo-inositol 4-phosphate + phosphate</text>
        <dbReference type="Rhea" id="RHEA:15553"/>
        <dbReference type="ChEBI" id="CHEBI:15377"/>
        <dbReference type="ChEBI" id="CHEBI:43474"/>
        <dbReference type="ChEBI" id="CHEBI:58282"/>
        <dbReference type="ChEBI" id="CHEBI:58469"/>
        <dbReference type="EC" id="3.1.3.57"/>
    </reaction>
    <physiologicalReaction direction="left-to-right" evidence="13">
        <dbReference type="Rhea" id="RHEA:15554"/>
    </physiologicalReaction>
</comment>
<protein>
    <recommendedName>
        <fullName evidence="10">3'(2'),5'-bisphosphate nucleotidase 1</fullName>
        <ecNumber evidence="14">3.1.3.57</ecNumber>
        <ecNumber evidence="2">3.1.3.7</ecNumber>
    </recommendedName>
    <alternativeName>
        <fullName evidence="15">3'-phosphoadenosine 5'-phosphate phosphatase</fullName>
    </alternativeName>
    <alternativeName>
        <fullName evidence="11">Bisphosphate 3'-nucleotidase 1</fullName>
    </alternativeName>
    <alternativeName>
        <fullName evidence="16">Inositol-polyphosphate 1-phosphatase</fullName>
    </alternativeName>
</protein>
<dbReference type="OrthoDB" id="10254945at2759"/>
<gene>
    <name evidence="18" type="ORF">Esi_0056_0037</name>
</gene>
<dbReference type="EMBL" id="FN649735">
    <property type="protein sequence ID" value="CBN74867.1"/>
    <property type="molecule type" value="Genomic_DNA"/>
</dbReference>
<dbReference type="InterPro" id="IPR020550">
    <property type="entry name" value="Inositol_monophosphatase_CS"/>
</dbReference>
<dbReference type="STRING" id="2880.D8LPX5"/>
<dbReference type="PANTHER" id="PTHR43028:SF5">
    <property type="entry name" value="3'(2'),5'-BISPHOSPHATE NUCLEOTIDASE 1"/>
    <property type="match status" value="1"/>
</dbReference>
<dbReference type="GO" id="GO:0004441">
    <property type="term" value="F:inositol-1,4-bisphosphate 1-phosphatase activity"/>
    <property type="evidence" value="ECO:0007669"/>
    <property type="project" value="UniProtKB-EC"/>
</dbReference>
<evidence type="ECO:0000256" key="4">
    <source>
        <dbReference type="ARBA" id="ARBA00022519"/>
    </source>
</evidence>
<dbReference type="PANTHER" id="PTHR43028">
    <property type="entry name" value="3'(2'),5'-BISPHOSPHATE NUCLEOTIDASE 1"/>
    <property type="match status" value="1"/>
</dbReference>
<evidence type="ECO:0000256" key="2">
    <source>
        <dbReference type="ARBA" id="ARBA00012633"/>
    </source>
</evidence>
<dbReference type="PROSITE" id="PS00630">
    <property type="entry name" value="IMP_2"/>
    <property type="match status" value="1"/>
</dbReference>
<accession>D8LPX5</accession>
<dbReference type="Proteomes" id="UP000002630">
    <property type="component" value="Linkage Group LG10"/>
</dbReference>
<dbReference type="AlphaFoldDB" id="D8LPX5"/>
<evidence type="ECO:0000256" key="5">
    <source>
        <dbReference type="ARBA" id="ARBA00022671"/>
    </source>
</evidence>
<keyword evidence="3" id="KW-1003">Cell membrane</keyword>
<feature type="binding site" evidence="17">
    <location>
        <position position="50"/>
    </location>
    <ligand>
        <name>Mg(2+)</name>
        <dbReference type="ChEBI" id="CHEBI:18420"/>
        <label>1</label>
        <note>catalytic</note>
    </ligand>
</feature>
<evidence type="ECO:0000313" key="19">
    <source>
        <dbReference type="Proteomes" id="UP000002630"/>
    </source>
</evidence>
<dbReference type="NCBIfam" id="TIGR01331">
    <property type="entry name" value="bisphos_cysQ"/>
    <property type="match status" value="1"/>
</dbReference>
<evidence type="ECO:0000256" key="11">
    <source>
        <dbReference type="ARBA" id="ARBA00041815"/>
    </source>
</evidence>
<proteinExistence type="inferred from homology"/>
<keyword evidence="9" id="KW-0472">Membrane</keyword>
<evidence type="ECO:0000256" key="10">
    <source>
        <dbReference type="ARBA" id="ARBA00040342"/>
    </source>
</evidence>
<keyword evidence="5" id="KW-0452">Lithium</keyword>
<dbReference type="OMA" id="NTCYYAN"/>
<reference evidence="18 19" key="1">
    <citation type="journal article" date="2010" name="Nature">
        <title>The Ectocarpus genome and the independent evolution of multicellularity in brown algae.</title>
        <authorList>
            <person name="Cock J.M."/>
            <person name="Sterck L."/>
            <person name="Rouze P."/>
            <person name="Scornet D."/>
            <person name="Allen A.E."/>
            <person name="Amoutzias G."/>
            <person name="Anthouard V."/>
            <person name="Artiguenave F."/>
            <person name="Aury J.M."/>
            <person name="Badger J.H."/>
            <person name="Beszteri B."/>
            <person name="Billiau K."/>
            <person name="Bonnet E."/>
            <person name="Bothwell J.H."/>
            <person name="Bowler C."/>
            <person name="Boyen C."/>
            <person name="Brownlee C."/>
            <person name="Carrano C.J."/>
            <person name="Charrier B."/>
            <person name="Cho G.Y."/>
            <person name="Coelho S.M."/>
            <person name="Collen J."/>
            <person name="Corre E."/>
            <person name="Da Silva C."/>
            <person name="Delage L."/>
            <person name="Delaroque N."/>
            <person name="Dittami S.M."/>
            <person name="Doulbeau S."/>
            <person name="Elias M."/>
            <person name="Farnham G."/>
            <person name="Gachon C.M."/>
            <person name="Gschloessl B."/>
            <person name="Heesch S."/>
            <person name="Jabbari K."/>
            <person name="Jubin C."/>
            <person name="Kawai H."/>
            <person name="Kimura K."/>
            <person name="Kloareg B."/>
            <person name="Kupper F.C."/>
            <person name="Lang D."/>
            <person name="Le Bail A."/>
            <person name="Leblanc C."/>
            <person name="Lerouge P."/>
            <person name="Lohr M."/>
            <person name="Lopez P.J."/>
            <person name="Martens C."/>
            <person name="Maumus F."/>
            <person name="Michel G."/>
            <person name="Miranda-Saavedra D."/>
            <person name="Morales J."/>
            <person name="Moreau H."/>
            <person name="Motomura T."/>
            <person name="Nagasato C."/>
            <person name="Napoli C.A."/>
            <person name="Nelson D.R."/>
            <person name="Nyvall-Collen P."/>
            <person name="Peters A.F."/>
            <person name="Pommier C."/>
            <person name="Potin P."/>
            <person name="Poulain J."/>
            <person name="Quesneville H."/>
            <person name="Read B."/>
            <person name="Rensing S.A."/>
            <person name="Ritter A."/>
            <person name="Rousvoal S."/>
            <person name="Samanta M."/>
            <person name="Samson G."/>
            <person name="Schroeder D.C."/>
            <person name="Segurens B."/>
            <person name="Strittmatter M."/>
            <person name="Tonon T."/>
            <person name="Tregear J.W."/>
            <person name="Valentin K."/>
            <person name="von Dassow P."/>
            <person name="Yamagishi T."/>
            <person name="Van de Peer Y."/>
            <person name="Wincker P."/>
        </authorList>
    </citation>
    <scope>NUCLEOTIDE SEQUENCE [LARGE SCALE GENOMIC DNA]</scope>
    <source>
        <strain evidence="19">Ec32 / CCAP1310/4</strain>
    </source>
</reference>
<dbReference type="SUPFAM" id="SSF56655">
    <property type="entry name" value="Carbohydrate phosphatase"/>
    <property type="match status" value="1"/>
</dbReference>
<name>D8LPX5_ECTSI</name>
<feature type="binding site" evidence="17">
    <location>
        <position position="70"/>
    </location>
    <ligand>
        <name>Mg(2+)</name>
        <dbReference type="ChEBI" id="CHEBI:18420"/>
        <label>1</label>
        <note>catalytic</note>
    </ligand>
</feature>
<dbReference type="InterPro" id="IPR050725">
    <property type="entry name" value="CysQ/Inositol_MonoPase"/>
</dbReference>
<comment type="catalytic activity">
    <reaction evidence="12">
        <text>1D-myo-inositol 1,3,4-trisphosphate + H2O = 1D-myo-inositol 3,4-bisphosphate + phosphate</text>
        <dbReference type="Rhea" id="RHEA:70319"/>
        <dbReference type="ChEBI" id="CHEBI:15377"/>
        <dbReference type="ChEBI" id="CHEBI:43474"/>
        <dbReference type="ChEBI" id="CHEBI:58414"/>
        <dbReference type="ChEBI" id="CHEBI:83241"/>
    </reaction>
    <physiologicalReaction direction="left-to-right" evidence="12">
        <dbReference type="Rhea" id="RHEA:70320"/>
    </physiologicalReaction>
</comment>
<dbReference type="Gene3D" id="3.40.190.80">
    <property type="match status" value="1"/>
</dbReference>
<dbReference type="GO" id="GO:0000287">
    <property type="term" value="F:magnesium ion binding"/>
    <property type="evidence" value="ECO:0007669"/>
    <property type="project" value="InterPro"/>
</dbReference>
<dbReference type="GO" id="GO:0046854">
    <property type="term" value="P:phosphatidylinositol phosphate biosynthetic process"/>
    <property type="evidence" value="ECO:0007669"/>
    <property type="project" value="InterPro"/>
</dbReference>
<feature type="binding site" evidence="17">
    <location>
        <position position="201"/>
    </location>
    <ligand>
        <name>Mg(2+)</name>
        <dbReference type="ChEBI" id="CHEBI:18420"/>
        <label>1</label>
        <note>catalytic</note>
    </ligand>
</feature>
<evidence type="ECO:0000256" key="13">
    <source>
        <dbReference type="ARBA" id="ARBA00044478"/>
    </source>
</evidence>
<evidence type="ECO:0000256" key="17">
    <source>
        <dbReference type="PIRSR" id="PIRSR600760-2"/>
    </source>
</evidence>
<feature type="binding site" evidence="17">
    <location>
        <position position="72"/>
    </location>
    <ligand>
        <name>Mg(2+)</name>
        <dbReference type="ChEBI" id="CHEBI:18420"/>
        <label>1</label>
        <note>catalytic</note>
    </ligand>
</feature>
<organism evidence="18 19">
    <name type="scientific">Ectocarpus siliculosus</name>
    <name type="common">Brown alga</name>
    <name type="synonym">Conferva siliculosa</name>
    <dbReference type="NCBI Taxonomy" id="2880"/>
    <lineage>
        <taxon>Eukaryota</taxon>
        <taxon>Sar</taxon>
        <taxon>Stramenopiles</taxon>
        <taxon>Ochrophyta</taxon>
        <taxon>PX clade</taxon>
        <taxon>Phaeophyceae</taxon>
        <taxon>Ectocarpales</taxon>
        <taxon>Ectocarpaceae</taxon>
        <taxon>Ectocarpus</taxon>
    </lineage>
</organism>
<evidence type="ECO:0000256" key="16">
    <source>
        <dbReference type="ARBA" id="ARBA00044554"/>
    </source>
</evidence>
<evidence type="ECO:0000256" key="3">
    <source>
        <dbReference type="ARBA" id="ARBA00022475"/>
    </source>
</evidence>
<dbReference type="EC" id="3.1.3.57" evidence="14"/>
<evidence type="ECO:0000256" key="14">
    <source>
        <dbReference type="ARBA" id="ARBA00044519"/>
    </source>
</evidence>
<keyword evidence="7" id="KW-0378">Hydrolase</keyword>
<evidence type="ECO:0000256" key="6">
    <source>
        <dbReference type="ARBA" id="ARBA00022723"/>
    </source>
</evidence>
<keyword evidence="19" id="KW-1185">Reference proteome</keyword>
<sequence length="256" mass="27750">MQVYTEDAKDWDVQIKTKDNSPLTKADLAANKVICDALTECYPEIPIVSEENKLKPFEERKEYTHFFCVDPLDGTKEFIKRNGQFTVNVGLCEAGVPVLGVVGVPAAEDPRTYFAVKGEGAFVESDKDKARSPISCKEFTEEDEGLCVVASLSHSSPETEAFIAKYKNPSTTSMGSSLKLLLVAEGKAHVYPRLAPTSEWDTCASHAIVTAAGGQVLQHAGGKAGEPGEDVRYNKEDPLNPFFVVYGSRKAAAPAV</sequence>
<dbReference type="CDD" id="cd01638">
    <property type="entry name" value="CysQ"/>
    <property type="match status" value="1"/>
</dbReference>
<evidence type="ECO:0000313" key="18">
    <source>
        <dbReference type="EMBL" id="CBN74867.1"/>
    </source>
</evidence>